<dbReference type="AlphaFoldDB" id="A0A060REG1"/>
<evidence type="ECO:0000313" key="1">
    <source>
        <dbReference type="EMBL" id="CDN32659.1"/>
    </source>
</evidence>
<dbReference type="Proteomes" id="UP000027616">
    <property type="component" value="Chromosome I"/>
</dbReference>
<name>A0A060REG1_9BACT</name>
<reference evidence="1 2" key="1">
    <citation type="journal article" date="2015" name="Genome Announc.">
        <title>Complete Genome Sequence of the Novel Leech Symbiont Mucinivorans hirudinis M3T.</title>
        <authorList>
            <person name="Nelson M.C."/>
            <person name="Bomar L."/>
            <person name="Graf J."/>
        </authorList>
    </citation>
    <scope>NUCLEOTIDE SEQUENCE [LARGE SCALE GENOMIC DNA]</scope>
    <source>
        <strain evidence="2">M3</strain>
    </source>
</reference>
<evidence type="ECO:0000313" key="2">
    <source>
        <dbReference type="Proteomes" id="UP000027616"/>
    </source>
</evidence>
<organism evidence="1 2">
    <name type="scientific">Mucinivorans hirudinis</name>
    <dbReference type="NCBI Taxonomy" id="1433126"/>
    <lineage>
        <taxon>Bacteria</taxon>
        <taxon>Pseudomonadati</taxon>
        <taxon>Bacteroidota</taxon>
        <taxon>Bacteroidia</taxon>
        <taxon>Bacteroidales</taxon>
        <taxon>Rikenellaceae</taxon>
        <taxon>Mucinivorans</taxon>
    </lineage>
</organism>
<proteinExistence type="predicted"/>
<accession>A0A060REG1</accession>
<dbReference type="EMBL" id="HG934468">
    <property type="protein sequence ID" value="CDN32659.1"/>
    <property type="molecule type" value="Genomic_DNA"/>
</dbReference>
<dbReference type="HOGENOM" id="CLU_3312944_0_0_10"/>
<gene>
    <name evidence="1" type="ORF">BN938_2589</name>
</gene>
<protein>
    <submittedName>
        <fullName evidence="1">Uncharacterized protein</fullName>
    </submittedName>
</protein>
<dbReference type="KEGG" id="rbc:BN938_2589"/>
<keyword evidence="2" id="KW-1185">Reference proteome</keyword>
<sequence length="39" mass="4563">MKTMVRYFSLVTPHFAPRAGARRKVILLDVNKLSRFITE</sequence>